<dbReference type="InterPro" id="IPR018060">
    <property type="entry name" value="HTH_AraC"/>
</dbReference>
<evidence type="ECO:0000256" key="3">
    <source>
        <dbReference type="ARBA" id="ARBA00023163"/>
    </source>
</evidence>
<keyword evidence="1" id="KW-0805">Transcription regulation</keyword>
<keyword evidence="3" id="KW-0804">Transcription</keyword>
<dbReference type="GO" id="GO:0043565">
    <property type="term" value="F:sequence-specific DNA binding"/>
    <property type="evidence" value="ECO:0007669"/>
    <property type="project" value="InterPro"/>
</dbReference>
<evidence type="ECO:0000259" key="4">
    <source>
        <dbReference type="PROSITE" id="PS01124"/>
    </source>
</evidence>
<sequence>MTLIVTQSEWDESCCQTPVTCPDHLILDDFEELMGVPPEVGQGYCRGMELLPGVWLNFWQRQFNRDLIIKVPAHNHPIQISIFLSGFIYFDGVHPNLGGMRSYFSGSGISPAYIEKYQGEEHALIVNIEIEPELLDTFFTGGQYGADTLEQLVKGEDWKVAFYPTVTAKIQAIAQQLWHPPYHGTAKRLYLQGKVFELLAIYLSLIEADQQKPSNRPFKLSTIDRIYHARDILLANLEHPPSVIELAQQVGVSASTLQRQFRQLFGQTVVGYLTDQRMNLAEQVLRQGNCTVVEIATLVGYSNPAHFAAAFKRKFGITPSECILGRMTVSR</sequence>
<dbReference type="PANTHER" id="PTHR47893">
    <property type="entry name" value="REGULATORY PROTEIN PCHR"/>
    <property type="match status" value="1"/>
</dbReference>
<dbReference type="SUPFAM" id="SSF46689">
    <property type="entry name" value="Homeodomain-like"/>
    <property type="match status" value="2"/>
</dbReference>
<evidence type="ECO:0000256" key="1">
    <source>
        <dbReference type="ARBA" id="ARBA00023015"/>
    </source>
</evidence>
<dbReference type="PRINTS" id="PR00032">
    <property type="entry name" value="HTHARAC"/>
</dbReference>
<dbReference type="AlphaFoldDB" id="A0AA96WI14"/>
<evidence type="ECO:0000256" key="2">
    <source>
        <dbReference type="ARBA" id="ARBA00023125"/>
    </source>
</evidence>
<dbReference type="Gene3D" id="1.10.10.60">
    <property type="entry name" value="Homeodomain-like"/>
    <property type="match status" value="2"/>
</dbReference>
<dbReference type="GO" id="GO:0003700">
    <property type="term" value="F:DNA-binding transcription factor activity"/>
    <property type="evidence" value="ECO:0007669"/>
    <property type="project" value="InterPro"/>
</dbReference>
<dbReference type="InterPro" id="IPR009057">
    <property type="entry name" value="Homeodomain-like_sf"/>
</dbReference>
<dbReference type="SMART" id="SM00342">
    <property type="entry name" value="HTH_ARAC"/>
    <property type="match status" value="1"/>
</dbReference>
<accession>A0AA96WI14</accession>
<proteinExistence type="predicted"/>
<reference evidence="5" key="1">
    <citation type="submission" date="2020-05" db="EMBL/GenBank/DDBJ databases">
        <authorList>
            <person name="Zhu T."/>
            <person name="Keshari N."/>
            <person name="Lu X."/>
        </authorList>
    </citation>
    <scope>NUCLEOTIDE SEQUENCE</scope>
    <source>
        <strain evidence="5">NK1-12</strain>
    </source>
</reference>
<keyword evidence="2" id="KW-0238">DNA-binding</keyword>
<dbReference type="InterPro" id="IPR018062">
    <property type="entry name" value="HTH_AraC-typ_CS"/>
</dbReference>
<dbReference type="Pfam" id="PF12833">
    <property type="entry name" value="HTH_18"/>
    <property type="match status" value="1"/>
</dbReference>
<dbReference type="PROSITE" id="PS01124">
    <property type="entry name" value="HTH_ARAC_FAMILY_2"/>
    <property type="match status" value="1"/>
</dbReference>
<dbReference type="InterPro" id="IPR020449">
    <property type="entry name" value="Tscrpt_reg_AraC-type_HTH"/>
</dbReference>
<gene>
    <name evidence="5" type="ORF">HJG54_23530</name>
</gene>
<name>A0AA96WI14_9CYAN</name>
<protein>
    <submittedName>
        <fullName evidence="5">Helix-turn-helix transcriptional regulator</fullName>
    </submittedName>
</protein>
<organism evidence="5">
    <name type="scientific">Leptolyngbya sp. NK1-12</name>
    <dbReference type="NCBI Taxonomy" id="2547451"/>
    <lineage>
        <taxon>Bacteria</taxon>
        <taxon>Bacillati</taxon>
        <taxon>Cyanobacteriota</taxon>
        <taxon>Cyanophyceae</taxon>
        <taxon>Leptolyngbyales</taxon>
        <taxon>Leptolyngbyaceae</taxon>
        <taxon>Leptolyngbya group</taxon>
        <taxon>Leptolyngbya</taxon>
    </lineage>
</organism>
<dbReference type="PANTHER" id="PTHR47893:SF1">
    <property type="entry name" value="REGULATORY PROTEIN PCHR"/>
    <property type="match status" value="1"/>
</dbReference>
<feature type="domain" description="HTH araC/xylS-type" evidence="4">
    <location>
        <begin position="227"/>
        <end position="325"/>
    </location>
</feature>
<dbReference type="PROSITE" id="PS00041">
    <property type="entry name" value="HTH_ARAC_FAMILY_1"/>
    <property type="match status" value="1"/>
</dbReference>
<dbReference type="RefSeq" id="WP_316431680.1">
    <property type="nucleotide sequence ID" value="NZ_CP053586.1"/>
</dbReference>
<evidence type="ECO:0000313" key="5">
    <source>
        <dbReference type="EMBL" id="WNZ25525.1"/>
    </source>
</evidence>
<dbReference type="EMBL" id="CP053586">
    <property type="protein sequence ID" value="WNZ25525.1"/>
    <property type="molecule type" value="Genomic_DNA"/>
</dbReference>
<dbReference type="InterPro" id="IPR053142">
    <property type="entry name" value="PchR_regulatory_protein"/>
</dbReference>